<keyword evidence="5" id="KW-1185">Reference proteome</keyword>
<comment type="caution">
    <text evidence="4">The sequence shown here is derived from an EMBL/GenBank/DDBJ whole genome shotgun (WGS) entry which is preliminary data.</text>
</comment>
<dbReference type="InterPro" id="IPR036885">
    <property type="entry name" value="SWIB_MDM2_dom_sf"/>
</dbReference>
<dbReference type="GO" id="GO:0005634">
    <property type="term" value="C:nucleus"/>
    <property type="evidence" value="ECO:0007669"/>
    <property type="project" value="UniProtKB-ARBA"/>
</dbReference>
<protein>
    <submittedName>
        <fullName evidence="4">Brahma-associated protein of 60 kDa-like protein</fullName>
    </submittedName>
</protein>
<proteinExistence type="predicted"/>
<name>A0A3S3P3D5_9ACAR</name>
<dbReference type="SUPFAM" id="SSF47592">
    <property type="entry name" value="SWIB/MDM2 domain"/>
    <property type="match status" value="1"/>
</dbReference>
<feature type="compositionally biased region" description="Low complexity" evidence="2">
    <location>
        <begin position="56"/>
        <end position="66"/>
    </location>
</feature>
<sequence>MNMPSPGVSPRPQGMMPPPPAPPPQQRPMYPPSAAPGYGPQVPVGPQGPPPPPSPQRGYPSNMNTGMPPPANTGPPPPVHVRMPPPQGPPYGGPPIRTMVPPPPPGSNVPGMKRPAVVMQGSPIQTPPGKVMGSMSMGAPNSGPLGAIGNMPSHQQVSSHMSGNLGSTHPKKKKKLADKILPQKVRDLVPESQAYMDLLAFERKLDFTITRKRLDIQEALKRPMKQKRKLRIFISNTFFPGKHEIDGSEEMTVPSWELRVEGRLLEDQNAPKSDQAKVKRKFSSFFKSLVIELDKDLYGPDNHLVEWHRTPTTTETDGFQVKRPGDKNVRCTILLLLDYQPLQFKLDLRLARLLGIHTQTRPVIINALWQYIKTHKLQDAHEREYINCDKYLEQLFQCPRMKFAEIPSRLHHLLHPPDPIVINHIISVEGPETKKTACYDIDVEVDDSLKVQMNNFVISTANQQEIQTLDNKIHETVETINQLKTNREFFLSFANDPQQFIHKWLISQMRDLKTMTDQVGNPEEERRCDFFYQPWAQEAVCRYFYSKVQQKRAELEQMLGIRNA</sequence>
<accession>A0A3S3P3D5</accession>
<dbReference type="Gene3D" id="1.10.245.10">
    <property type="entry name" value="SWIB/MDM2 domain"/>
    <property type="match status" value="1"/>
</dbReference>
<evidence type="ECO:0000259" key="3">
    <source>
        <dbReference type="PROSITE" id="PS51925"/>
    </source>
</evidence>
<feature type="compositionally biased region" description="Low complexity" evidence="2">
    <location>
        <begin position="36"/>
        <end position="45"/>
    </location>
</feature>
<dbReference type="AlphaFoldDB" id="A0A3S3P3D5"/>
<feature type="compositionally biased region" description="Pro residues" evidence="2">
    <location>
        <begin position="67"/>
        <end position="93"/>
    </location>
</feature>
<feature type="region of interest" description="Disordered" evidence="2">
    <location>
        <begin position="1"/>
        <end position="95"/>
    </location>
</feature>
<dbReference type="STRING" id="1965070.A0A3S3P3D5"/>
<feature type="compositionally biased region" description="Pro residues" evidence="2">
    <location>
        <begin position="15"/>
        <end position="34"/>
    </location>
</feature>
<dbReference type="EMBL" id="NCKU01001797">
    <property type="protein sequence ID" value="RWS11222.1"/>
    <property type="molecule type" value="Genomic_DNA"/>
</dbReference>
<evidence type="ECO:0000256" key="2">
    <source>
        <dbReference type="SAM" id="MobiDB-lite"/>
    </source>
</evidence>
<dbReference type="PANTHER" id="PTHR13844">
    <property type="entry name" value="SWI/SNF-RELATED MATRIX-ASSOCIATED ACTIN-DEPENDENT REGULATOR OF CHROMATIN SUBFAMILY D"/>
    <property type="match status" value="1"/>
</dbReference>
<evidence type="ECO:0000313" key="4">
    <source>
        <dbReference type="EMBL" id="RWS11222.1"/>
    </source>
</evidence>
<gene>
    <name evidence="4" type="ORF">B4U79_05276</name>
</gene>
<dbReference type="CDD" id="cd17674">
    <property type="entry name" value="SWIB_BAF60A"/>
    <property type="match status" value="1"/>
</dbReference>
<feature type="domain" description="DM2" evidence="3">
    <location>
        <begin position="339"/>
        <end position="416"/>
    </location>
</feature>
<reference evidence="4 5" key="1">
    <citation type="journal article" date="2018" name="Gigascience">
        <title>Genomes of trombidid mites reveal novel predicted allergens and laterally-transferred genes associated with secondary metabolism.</title>
        <authorList>
            <person name="Dong X."/>
            <person name="Chaisiri K."/>
            <person name="Xia D."/>
            <person name="Armstrong S.D."/>
            <person name="Fang Y."/>
            <person name="Donnelly M.J."/>
            <person name="Kadowaki T."/>
            <person name="McGarry J.W."/>
            <person name="Darby A.C."/>
            <person name="Makepeace B.L."/>
        </authorList>
    </citation>
    <scope>NUCLEOTIDE SEQUENCE [LARGE SCALE GENOMIC DNA]</scope>
    <source>
        <strain evidence="4">UoL-WK</strain>
    </source>
</reference>
<dbReference type="OrthoDB" id="10263741at2759"/>
<dbReference type="InterPro" id="IPR003121">
    <property type="entry name" value="SWIB_MDM2_domain"/>
</dbReference>
<organism evidence="4 5">
    <name type="scientific">Dinothrombium tinctorium</name>
    <dbReference type="NCBI Taxonomy" id="1965070"/>
    <lineage>
        <taxon>Eukaryota</taxon>
        <taxon>Metazoa</taxon>
        <taxon>Ecdysozoa</taxon>
        <taxon>Arthropoda</taxon>
        <taxon>Chelicerata</taxon>
        <taxon>Arachnida</taxon>
        <taxon>Acari</taxon>
        <taxon>Acariformes</taxon>
        <taxon>Trombidiformes</taxon>
        <taxon>Prostigmata</taxon>
        <taxon>Anystina</taxon>
        <taxon>Parasitengona</taxon>
        <taxon>Trombidioidea</taxon>
        <taxon>Trombidiidae</taxon>
        <taxon>Dinothrombium</taxon>
    </lineage>
</organism>
<evidence type="ECO:0000313" key="5">
    <source>
        <dbReference type="Proteomes" id="UP000285301"/>
    </source>
</evidence>
<dbReference type="InterPro" id="IPR038041">
    <property type="entry name" value="SMARCD1_SWIB_dom"/>
</dbReference>
<dbReference type="PROSITE" id="PS51925">
    <property type="entry name" value="SWIB_MDM2"/>
    <property type="match status" value="1"/>
</dbReference>
<dbReference type="FunFam" id="1.10.245.10:FF:000001">
    <property type="entry name" value="SWI/SNF-related matrix-associated regulator of chromatin subfamily D member 3 isoform 1"/>
    <property type="match status" value="1"/>
</dbReference>
<dbReference type="InterPro" id="IPR019835">
    <property type="entry name" value="SWIB_domain"/>
</dbReference>
<dbReference type="SMART" id="SM00151">
    <property type="entry name" value="SWIB"/>
    <property type="match status" value="1"/>
</dbReference>
<evidence type="ECO:0000256" key="1">
    <source>
        <dbReference type="ARBA" id="ARBA00022553"/>
    </source>
</evidence>
<dbReference type="Proteomes" id="UP000285301">
    <property type="component" value="Unassembled WGS sequence"/>
</dbReference>
<keyword evidence="1" id="KW-0597">Phosphoprotein</keyword>
<feature type="compositionally biased region" description="Pro residues" evidence="2">
    <location>
        <begin position="46"/>
        <end position="55"/>
    </location>
</feature>
<dbReference type="Pfam" id="PF02201">
    <property type="entry name" value="SWIB"/>
    <property type="match status" value="1"/>
</dbReference>